<evidence type="ECO:0000313" key="1">
    <source>
        <dbReference type="EMBL" id="KAH9312884.1"/>
    </source>
</evidence>
<dbReference type="GO" id="GO:0010088">
    <property type="term" value="P:phloem development"/>
    <property type="evidence" value="ECO:0007669"/>
    <property type="project" value="InterPro"/>
</dbReference>
<comment type="caution">
    <text evidence="1">The sequence shown here is derived from an EMBL/GenBank/DDBJ whole genome shotgun (WGS) entry which is preliminary data.</text>
</comment>
<name>A0AA38G0W7_TAXCH</name>
<sequence>MSVHSTVFMQTSTYRDQQRAERAALFHGQWIELNTSRDELIEHKSIQLDKEITNVAVIHFAMDFNKQELLQQVVERAKAASSGQLRILYVRKIKLDGERERAMDEGEERESMTQILNWLPHGSLAIPSTDTKRLLLIQYRFFDSSAKEELVCFMADVGVDDKGLPTLKHRETIKESNISADTKGEVSSKEYKKNILWSEGSVSSEETDTNSSEDEIRNCVKLMRDWKEGGASKSPPRHAKSMWRMFAQALKKNNIHYFLHPNRGKVNLDQLEGKAIGLLVCGFLEDGEFPLFQPIFRSFEHVDQFDGVYIPIQNSYSDFGFGTYKRRVQNIPWASLLDPKVVNANVEECLILFDPGGNIINNDVAFPLIMAWGSKAYPFTQLKMKEVLFNMQNKSSLEVLLEDMTIMGGRKESTNCKLTFVYAEPLSQKLKLKSKLEKLVQLSGKFEILYVGSSSLIDEDNYTEAHQHDYEEAILQMHWPKLSFWDMVKFWHRCRYFRQNEMREELNIFLTLQSLVNHVYNEEKWLTLLDNNGMVIATGKKVVEMTCESNKTNADLIDIMMKVGLIDPKV</sequence>
<dbReference type="InterPro" id="IPR039299">
    <property type="entry name" value="SEOA"/>
</dbReference>
<evidence type="ECO:0000313" key="2">
    <source>
        <dbReference type="Proteomes" id="UP000824469"/>
    </source>
</evidence>
<accession>A0AA38G0W7</accession>
<dbReference type="AlphaFoldDB" id="A0AA38G0W7"/>
<keyword evidence="2" id="KW-1185">Reference proteome</keyword>
<organism evidence="1 2">
    <name type="scientific">Taxus chinensis</name>
    <name type="common">Chinese yew</name>
    <name type="synonym">Taxus wallichiana var. chinensis</name>
    <dbReference type="NCBI Taxonomy" id="29808"/>
    <lineage>
        <taxon>Eukaryota</taxon>
        <taxon>Viridiplantae</taxon>
        <taxon>Streptophyta</taxon>
        <taxon>Embryophyta</taxon>
        <taxon>Tracheophyta</taxon>
        <taxon>Spermatophyta</taxon>
        <taxon>Pinopsida</taxon>
        <taxon>Pinidae</taxon>
        <taxon>Conifers II</taxon>
        <taxon>Cupressales</taxon>
        <taxon>Taxaceae</taxon>
        <taxon>Taxus</taxon>
    </lineage>
</organism>
<gene>
    <name evidence="1" type="ORF">KI387_027919</name>
</gene>
<dbReference type="PANTHER" id="PTHR33232:SF20">
    <property type="entry name" value="PROTEIN SIEVE ELEMENT OCCLUSION B-LIKE"/>
    <property type="match status" value="1"/>
</dbReference>
<protein>
    <submittedName>
        <fullName evidence="1">Uncharacterized protein</fullName>
    </submittedName>
</protein>
<dbReference type="EMBL" id="JAHRHJ020000006">
    <property type="protein sequence ID" value="KAH9312884.1"/>
    <property type="molecule type" value="Genomic_DNA"/>
</dbReference>
<proteinExistence type="predicted"/>
<dbReference type="Proteomes" id="UP000824469">
    <property type="component" value="Unassembled WGS sequence"/>
</dbReference>
<dbReference type="PANTHER" id="PTHR33232">
    <property type="entry name" value="PROTEIN SIEVE ELEMENT OCCLUSION B-LIKE"/>
    <property type="match status" value="1"/>
</dbReference>
<reference evidence="1 2" key="1">
    <citation type="journal article" date="2021" name="Nat. Plants">
        <title>The Taxus genome provides insights into paclitaxel biosynthesis.</title>
        <authorList>
            <person name="Xiong X."/>
            <person name="Gou J."/>
            <person name="Liao Q."/>
            <person name="Li Y."/>
            <person name="Zhou Q."/>
            <person name="Bi G."/>
            <person name="Li C."/>
            <person name="Du R."/>
            <person name="Wang X."/>
            <person name="Sun T."/>
            <person name="Guo L."/>
            <person name="Liang H."/>
            <person name="Lu P."/>
            <person name="Wu Y."/>
            <person name="Zhang Z."/>
            <person name="Ro D.K."/>
            <person name="Shang Y."/>
            <person name="Huang S."/>
            <person name="Yan J."/>
        </authorList>
    </citation>
    <scope>NUCLEOTIDE SEQUENCE [LARGE SCALE GENOMIC DNA]</scope>
    <source>
        <strain evidence="1">Ta-2019</strain>
    </source>
</reference>